<proteinExistence type="predicted"/>
<organism evidence="1">
    <name type="scientific">Lepeophtheirus salmonis</name>
    <name type="common">Salmon louse</name>
    <name type="synonym">Caligus salmonis</name>
    <dbReference type="NCBI Taxonomy" id="72036"/>
    <lineage>
        <taxon>Eukaryota</taxon>
        <taxon>Metazoa</taxon>
        <taxon>Ecdysozoa</taxon>
        <taxon>Arthropoda</taxon>
        <taxon>Crustacea</taxon>
        <taxon>Multicrustacea</taxon>
        <taxon>Hexanauplia</taxon>
        <taxon>Copepoda</taxon>
        <taxon>Siphonostomatoida</taxon>
        <taxon>Caligidae</taxon>
        <taxon>Lepeophtheirus</taxon>
    </lineage>
</organism>
<protein>
    <submittedName>
        <fullName evidence="1">Uncharacterized protein</fullName>
    </submittedName>
</protein>
<reference evidence="1" key="1">
    <citation type="submission" date="2014-05" db="EMBL/GenBank/DDBJ databases">
        <authorList>
            <person name="Chronopoulou M."/>
        </authorList>
    </citation>
    <scope>NUCLEOTIDE SEQUENCE</scope>
    <source>
        <tissue evidence="1">Whole organism</tissue>
    </source>
</reference>
<evidence type="ECO:0000313" key="1">
    <source>
        <dbReference type="EMBL" id="CDW45098.1"/>
    </source>
</evidence>
<accession>A0A0K2V3H6</accession>
<dbReference type="AlphaFoldDB" id="A0A0K2V3H6"/>
<sequence>MLTRVLFINGGSTLHCSDLLGVDKQTNFALNIYKYTPSLFSSLV</sequence>
<dbReference type="EMBL" id="HACA01027737">
    <property type="protein sequence ID" value="CDW45098.1"/>
    <property type="molecule type" value="Transcribed_RNA"/>
</dbReference>
<name>A0A0K2V3H6_LEPSM</name>